<evidence type="ECO:0000259" key="2">
    <source>
        <dbReference type="SMART" id="SM00382"/>
    </source>
</evidence>
<dbReference type="Pfam" id="PF13335">
    <property type="entry name" value="Mg_chelatase_C"/>
    <property type="match status" value="1"/>
</dbReference>
<evidence type="ECO:0000256" key="1">
    <source>
        <dbReference type="ARBA" id="ARBA00006354"/>
    </source>
</evidence>
<dbReference type="InterPro" id="IPR014721">
    <property type="entry name" value="Ribsml_uS5_D2-typ_fold_subgr"/>
</dbReference>
<sequence length="505" mass="53831">MPLAIVHSRALTGVQAAGVAVECDLGPGLPTFAVVGLAETAVKEARDRVRSAIQNSGFEFPARRMVVNLAPADLPKEGGRFDLPMAIGILAASGQLPAAALEKLEMIGELALDGSLRPVTGTLSSALAAGQAGHAILVPQGNAREAAFAQSTPVFACANLAQAAAHLRGTDRLPEVVCDAESPESAFPYLDLRDVRGQESAKRALIVAAVGGHHLLLSGPPGTGKSMLAARLPGLLPPLHRSEALEVTAIHSLQGDGFDIRQWGRRPFRSPHHSASSAALVGGGSHPRPGEISLAHHGVLFLDEMPEFPRAVLEVLREPLESGEIHIARAARRATFPARFQLVAAMNPCPCGHLGDPQQLCRCTPAQVSQYRSRLSGPLLDRIDIQMEVPALPVSALQEAAQGESSAYWRERIAQAVDRQWQRQQVRNAQLQGDLLDQCCALDAAGTRLLSRATETLHLSARGYHRVLRVARSIADLEGSDPIGTQHLAEAIQYRRLAQTLAQQS</sequence>
<dbReference type="InterPro" id="IPR003593">
    <property type="entry name" value="AAA+_ATPase"/>
</dbReference>
<dbReference type="SUPFAM" id="SSF54211">
    <property type="entry name" value="Ribosomal protein S5 domain 2-like"/>
    <property type="match status" value="1"/>
</dbReference>
<dbReference type="Pfam" id="PF01078">
    <property type="entry name" value="Mg_chelatase"/>
    <property type="match status" value="1"/>
</dbReference>
<dbReference type="GO" id="GO:0005524">
    <property type="term" value="F:ATP binding"/>
    <property type="evidence" value="ECO:0007669"/>
    <property type="project" value="InterPro"/>
</dbReference>
<dbReference type="InterPro" id="IPR000523">
    <property type="entry name" value="Mg_chelatse_chII-like_cat_dom"/>
</dbReference>
<organism evidence="3">
    <name type="scientific">mine drainage metagenome</name>
    <dbReference type="NCBI Taxonomy" id="410659"/>
    <lineage>
        <taxon>unclassified sequences</taxon>
        <taxon>metagenomes</taxon>
        <taxon>ecological metagenomes</taxon>
    </lineage>
</organism>
<dbReference type="PANTHER" id="PTHR32039:SF7">
    <property type="entry name" value="COMPETENCE PROTEIN COMM"/>
    <property type="match status" value="1"/>
</dbReference>
<dbReference type="Gene3D" id="3.30.230.10">
    <property type="match status" value="1"/>
</dbReference>
<dbReference type="Gene3D" id="3.40.50.300">
    <property type="entry name" value="P-loop containing nucleotide triphosphate hydrolases"/>
    <property type="match status" value="1"/>
</dbReference>
<dbReference type="SMART" id="SM00382">
    <property type="entry name" value="AAA"/>
    <property type="match status" value="1"/>
</dbReference>
<dbReference type="InterPro" id="IPR004482">
    <property type="entry name" value="Mg_chelat-rel"/>
</dbReference>
<accession>E6QFP7</accession>
<dbReference type="Pfam" id="PF13541">
    <property type="entry name" value="ChlI"/>
    <property type="match status" value="1"/>
</dbReference>
<dbReference type="InterPro" id="IPR020568">
    <property type="entry name" value="Ribosomal_Su5_D2-typ_SF"/>
</dbReference>
<gene>
    <name evidence="3" type="primary">comM</name>
    <name evidence="3" type="ORF">CARN5_0441</name>
</gene>
<reference evidence="3" key="1">
    <citation type="submission" date="2009-10" db="EMBL/GenBank/DDBJ databases">
        <title>Diversity of trophic interactions inside an arsenic-rich microbial ecosystem.</title>
        <authorList>
            <person name="Bertin P.N."/>
            <person name="Heinrich-Salmeron A."/>
            <person name="Pelletier E."/>
            <person name="Goulhen-Chollet F."/>
            <person name="Arsene-Ploetze F."/>
            <person name="Gallien S."/>
            <person name="Calteau A."/>
            <person name="Vallenet D."/>
            <person name="Casiot C."/>
            <person name="Chane-Woon-Ming B."/>
            <person name="Giloteaux L."/>
            <person name="Barakat M."/>
            <person name="Bonnefoy V."/>
            <person name="Bruneel O."/>
            <person name="Chandler M."/>
            <person name="Cleiss J."/>
            <person name="Duran R."/>
            <person name="Elbaz-Poulichet F."/>
            <person name="Fonknechten N."/>
            <person name="Lauga B."/>
            <person name="Mornico D."/>
            <person name="Ortet P."/>
            <person name="Schaeffer C."/>
            <person name="Siguier P."/>
            <person name="Alexander Thil Smith A."/>
            <person name="Van Dorsselaer A."/>
            <person name="Weissenbach J."/>
            <person name="Medigue C."/>
            <person name="Le Paslier D."/>
        </authorList>
    </citation>
    <scope>NUCLEOTIDE SEQUENCE</scope>
</reference>
<dbReference type="NCBIfam" id="NF007365">
    <property type="entry name" value="PRK09862.1"/>
    <property type="match status" value="1"/>
</dbReference>
<name>E6QFP7_9ZZZZ</name>
<dbReference type="PANTHER" id="PTHR32039">
    <property type="entry name" value="MAGNESIUM-CHELATASE SUBUNIT CHLI"/>
    <property type="match status" value="1"/>
</dbReference>
<dbReference type="NCBIfam" id="TIGR00368">
    <property type="entry name" value="YifB family Mg chelatase-like AAA ATPase"/>
    <property type="match status" value="1"/>
</dbReference>
<evidence type="ECO:0000313" key="3">
    <source>
        <dbReference type="EMBL" id="CBI06043.1"/>
    </source>
</evidence>
<protein>
    <submittedName>
        <fullName evidence="3">Competence protein comM</fullName>
    </submittedName>
</protein>
<dbReference type="InterPro" id="IPR025158">
    <property type="entry name" value="Mg_chelat-rel_C"/>
</dbReference>
<proteinExistence type="inferred from homology"/>
<feature type="domain" description="AAA+ ATPase" evidence="2">
    <location>
        <begin position="211"/>
        <end position="393"/>
    </location>
</feature>
<comment type="caution">
    <text evidence="3">The sequence shown here is derived from an EMBL/GenBank/DDBJ whole genome shotgun (WGS) entry which is preliminary data.</text>
</comment>
<dbReference type="EMBL" id="CABP01000155">
    <property type="protein sequence ID" value="CBI06043.1"/>
    <property type="molecule type" value="Genomic_DNA"/>
</dbReference>
<comment type="similarity">
    <text evidence="1">Belongs to the Mg-chelatase subunits D/I family. ComM subfamily.</text>
</comment>
<dbReference type="AlphaFoldDB" id="E6QFP7"/>
<dbReference type="InterPro" id="IPR027417">
    <property type="entry name" value="P-loop_NTPase"/>
</dbReference>
<dbReference type="CDD" id="cd00009">
    <property type="entry name" value="AAA"/>
    <property type="match status" value="1"/>
</dbReference>
<dbReference type="InterPro" id="IPR045006">
    <property type="entry name" value="CHLI-like"/>
</dbReference>
<dbReference type="SUPFAM" id="SSF52540">
    <property type="entry name" value="P-loop containing nucleoside triphosphate hydrolases"/>
    <property type="match status" value="1"/>
</dbReference>